<reference evidence="2" key="1">
    <citation type="submission" date="2023-04" db="EMBL/GenBank/DDBJ databases">
        <title>Phytophthora fragariaefolia NBRC 109709.</title>
        <authorList>
            <person name="Ichikawa N."/>
            <person name="Sato H."/>
            <person name="Tonouchi N."/>
        </authorList>
    </citation>
    <scope>NUCLEOTIDE SEQUENCE</scope>
    <source>
        <strain evidence="2">NBRC 109709</strain>
    </source>
</reference>
<keyword evidence="3" id="KW-1185">Reference proteome</keyword>
<dbReference type="Proteomes" id="UP001165121">
    <property type="component" value="Unassembled WGS sequence"/>
</dbReference>
<name>A0A9W6XIK6_9STRA</name>
<organism evidence="2 3">
    <name type="scientific">Phytophthora fragariaefolia</name>
    <dbReference type="NCBI Taxonomy" id="1490495"/>
    <lineage>
        <taxon>Eukaryota</taxon>
        <taxon>Sar</taxon>
        <taxon>Stramenopiles</taxon>
        <taxon>Oomycota</taxon>
        <taxon>Peronosporomycetes</taxon>
        <taxon>Peronosporales</taxon>
        <taxon>Peronosporaceae</taxon>
        <taxon>Phytophthora</taxon>
    </lineage>
</organism>
<feature type="region of interest" description="Disordered" evidence="1">
    <location>
        <begin position="1"/>
        <end position="82"/>
    </location>
</feature>
<accession>A0A9W6XIK6</accession>
<sequence length="140" mass="15136">MSELSRGEISSVKRPDSCRGAALETDVKPADQPYRDMEQREAPNSVNGRQKNAYTGEGSTVQGGAESLRREGATGDVCRSSSTKGIDTFVETMFTLGVAGETDIQNKYTTREKLRKFLCGEVPSHNLKPSLPDPGVSPDP</sequence>
<evidence type="ECO:0000313" key="3">
    <source>
        <dbReference type="Proteomes" id="UP001165121"/>
    </source>
</evidence>
<gene>
    <name evidence="2" type="ORF">Pfra01_001155900</name>
</gene>
<feature type="compositionally biased region" description="Basic and acidic residues" evidence="1">
    <location>
        <begin position="25"/>
        <end position="41"/>
    </location>
</feature>
<comment type="caution">
    <text evidence="2">The sequence shown here is derived from an EMBL/GenBank/DDBJ whole genome shotgun (WGS) entry which is preliminary data.</text>
</comment>
<feature type="compositionally biased region" description="Polar residues" evidence="1">
    <location>
        <begin position="42"/>
        <end position="62"/>
    </location>
</feature>
<proteinExistence type="predicted"/>
<protein>
    <submittedName>
        <fullName evidence="2">Unnamed protein product</fullName>
    </submittedName>
</protein>
<dbReference type="AlphaFoldDB" id="A0A9W6XIK6"/>
<dbReference type="EMBL" id="BSXT01001141">
    <property type="protein sequence ID" value="GMF39191.1"/>
    <property type="molecule type" value="Genomic_DNA"/>
</dbReference>
<dbReference type="OrthoDB" id="143637at2759"/>
<evidence type="ECO:0000313" key="2">
    <source>
        <dbReference type="EMBL" id="GMF39191.1"/>
    </source>
</evidence>
<evidence type="ECO:0000256" key="1">
    <source>
        <dbReference type="SAM" id="MobiDB-lite"/>
    </source>
</evidence>